<gene>
    <name evidence="1" type="ORF">DXC16_01460</name>
</gene>
<proteinExistence type="predicted"/>
<name>A0A3E4X271_PHOVU</name>
<reference evidence="1 2" key="1">
    <citation type="submission" date="2018-08" db="EMBL/GenBank/DDBJ databases">
        <title>A genome reference for cultivated species of the human gut microbiota.</title>
        <authorList>
            <person name="Zou Y."/>
            <person name="Xue W."/>
            <person name="Luo G."/>
        </authorList>
    </citation>
    <scope>NUCLEOTIDE SEQUENCE [LARGE SCALE GENOMIC DNA]</scope>
    <source>
        <strain evidence="1 2">OM08-13BH</strain>
    </source>
</reference>
<evidence type="ECO:0000313" key="2">
    <source>
        <dbReference type="Proteomes" id="UP000261003"/>
    </source>
</evidence>
<organism evidence="1 2">
    <name type="scientific">Phocaeicola vulgatus</name>
    <name type="common">Bacteroides vulgatus</name>
    <dbReference type="NCBI Taxonomy" id="821"/>
    <lineage>
        <taxon>Bacteria</taxon>
        <taxon>Pseudomonadati</taxon>
        <taxon>Bacteroidota</taxon>
        <taxon>Bacteroidia</taxon>
        <taxon>Bacteroidales</taxon>
        <taxon>Bacteroidaceae</taxon>
        <taxon>Phocaeicola</taxon>
    </lineage>
</organism>
<evidence type="ECO:0000313" key="1">
    <source>
        <dbReference type="EMBL" id="RGM48579.1"/>
    </source>
</evidence>
<protein>
    <submittedName>
        <fullName evidence="1">Uncharacterized protein</fullName>
    </submittedName>
</protein>
<comment type="caution">
    <text evidence="1">The sequence shown here is derived from an EMBL/GenBank/DDBJ whole genome shotgun (WGS) entry which is preliminary data.</text>
</comment>
<accession>A0A3E4X271</accession>
<dbReference type="AlphaFoldDB" id="A0A3E4X271"/>
<dbReference type="EMBL" id="QSTG01000001">
    <property type="protein sequence ID" value="RGM48579.1"/>
    <property type="molecule type" value="Genomic_DNA"/>
</dbReference>
<dbReference type="Proteomes" id="UP000261003">
    <property type="component" value="Unassembled WGS sequence"/>
</dbReference>
<sequence length="100" mass="11699">MFAKIEYRHRFPAPIFSFVSVKSFLLGKSSRCLCIEQERVGMLTVYYSGYSIITVWVTDYLRGLNELRINIFYSTSLLCIKVFNSNAYINKVNKYTNQQS</sequence>